<dbReference type="GO" id="GO:0008882">
    <property type="term" value="F:[glutamate-ammonia-ligase] adenylyltransferase activity"/>
    <property type="evidence" value="ECO:0007669"/>
    <property type="project" value="UniProtKB-UniRule"/>
</dbReference>
<feature type="region of interest" description="Adenylyl removase" evidence="7">
    <location>
        <begin position="1"/>
        <end position="428"/>
    </location>
</feature>
<dbReference type="SUPFAM" id="SSF81593">
    <property type="entry name" value="Nucleotidyltransferase substrate binding subunit/domain"/>
    <property type="match status" value="2"/>
</dbReference>
<evidence type="ECO:0000256" key="4">
    <source>
        <dbReference type="ARBA" id="ARBA00022840"/>
    </source>
</evidence>
<keyword evidence="2 7" id="KW-0548">Nucleotidyltransferase</keyword>
<keyword evidence="4 7" id="KW-0067">ATP-binding</keyword>
<proteinExistence type="inferred from homology"/>
<evidence type="ECO:0000313" key="10">
    <source>
        <dbReference type="EMBL" id="SUO98144.1"/>
    </source>
</evidence>
<feature type="domain" description="PII-uridylyltransferase/Glutamine-synthetase adenylyltransferase" evidence="9">
    <location>
        <begin position="807"/>
        <end position="892"/>
    </location>
</feature>
<feature type="domain" description="Glutamate-ammonia ligase adenylyltransferase repeated" evidence="8">
    <location>
        <begin position="540"/>
        <end position="784"/>
    </location>
</feature>
<dbReference type="GO" id="GO:0016874">
    <property type="term" value="F:ligase activity"/>
    <property type="evidence" value="ECO:0007669"/>
    <property type="project" value="UniProtKB-KW"/>
</dbReference>
<dbReference type="Pfam" id="PF08335">
    <property type="entry name" value="GlnD_UR_UTase"/>
    <property type="match status" value="2"/>
</dbReference>
<dbReference type="CDD" id="cd05401">
    <property type="entry name" value="NT_GlnE_GlnD_like"/>
    <property type="match status" value="2"/>
</dbReference>
<reference evidence="10 11" key="1">
    <citation type="submission" date="2018-06" db="EMBL/GenBank/DDBJ databases">
        <authorList>
            <consortium name="Pathogen Informatics"/>
            <person name="Doyle S."/>
        </authorList>
    </citation>
    <scope>NUCLEOTIDE SEQUENCE [LARGE SCALE GENOMIC DNA]</scope>
    <source>
        <strain evidence="10 11">NCTC10717</strain>
    </source>
</reference>
<dbReference type="Gene3D" id="3.30.460.10">
    <property type="entry name" value="Beta Polymerase, domain 2"/>
    <property type="match status" value="2"/>
</dbReference>
<evidence type="ECO:0000313" key="11">
    <source>
        <dbReference type="Proteomes" id="UP000254575"/>
    </source>
</evidence>
<dbReference type="RefSeq" id="WP_115219010.1">
    <property type="nucleotide sequence ID" value="NZ_UHIA01000004.1"/>
</dbReference>
<dbReference type="SUPFAM" id="SSF81301">
    <property type="entry name" value="Nucleotidyltransferase"/>
    <property type="match status" value="2"/>
</dbReference>
<keyword evidence="1 7" id="KW-0808">Transferase</keyword>
<dbReference type="PANTHER" id="PTHR30621">
    <property type="entry name" value="GLUTAMINE SYNTHETASE ADENYLYLTRANSFERASE"/>
    <property type="match status" value="1"/>
</dbReference>
<evidence type="ECO:0000259" key="9">
    <source>
        <dbReference type="Pfam" id="PF08335"/>
    </source>
</evidence>
<feature type="region of interest" description="Adenylyl transferase" evidence="7">
    <location>
        <begin position="438"/>
        <end position="925"/>
    </location>
</feature>
<keyword evidence="10" id="KW-0436">Ligase</keyword>
<comment type="cofactor">
    <cofactor evidence="7">
        <name>Mg(2+)</name>
        <dbReference type="ChEBI" id="CHEBI:18420"/>
    </cofactor>
</comment>
<evidence type="ECO:0000256" key="7">
    <source>
        <dbReference type="HAMAP-Rule" id="MF_00802"/>
    </source>
</evidence>
<dbReference type="Pfam" id="PF03710">
    <property type="entry name" value="GlnE"/>
    <property type="match status" value="2"/>
</dbReference>
<dbReference type="InterPro" id="IPR013546">
    <property type="entry name" value="PII_UdlTrfase/GS_AdlTrfase"/>
</dbReference>
<dbReference type="EC" id="2.7.7.89" evidence="7"/>
<evidence type="ECO:0000256" key="1">
    <source>
        <dbReference type="ARBA" id="ARBA00022679"/>
    </source>
</evidence>
<organism evidence="10 11">
    <name type="scientific">Suttonella indologenes</name>
    <dbReference type="NCBI Taxonomy" id="13276"/>
    <lineage>
        <taxon>Bacteria</taxon>
        <taxon>Pseudomonadati</taxon>
        <taxon>Pseudomonadota</taxon>
        <taxon>Gammaproteobacteria</taxon>
        <taxon>Cardiobacteriales</taxon>
        <taxon>Cardiobacteriaceae</taxon>
        <taxon>Suttonella</taxon>
    </lineage>
</organism>
<dbReference type="GO" id="GO:0000287">
    <property type="term" value="F:magnesium ion binding"/>
    <property type="evidence" value="ECO:0007669"/>
    <property type="project" value="UniProtKB-UniRule"/>
</dbReference>
<name>A0A380N0X8_9GAMM</name>
<dbReference type="InterPro" id="IPR043519">
    <property type="entry name" value="NT_sf"/>
</dbReference>
<evidence type="ECO:0000256" key="5">
    <source>
        <dbReference type="ARBA" id="ARBA00022842"/>
    </source>
</evidence>
<dbReference type="GO" id="GO:0047388">
    <property type="term" value="F:[glutamine synthetase]-adenylyl-L-tyrosine phosphorylase activity"/>
    <property type="evidence" value="ECO:0007669"/>
    <property type="project" value="UniProtKB-EC"/>
</dbReference>
<dbReference type="Gene3D" id="1.20.120.330">
    <property type="entry name" value="Nucleotidyltransferases domain 2"/>
    <property type="match status" value="2"/>
</dbReference>
<keyword evidence="5 7" id="KW-0460">Magnesium</keyword>
<evidence type="ECO:0000259" key="8">
    <source>
        <dbReference type="Pfam" id="PF03710"/>
    </source>
</evidence>
<dbReference type="Gene3D" id="1.20.120.1510">
    <property type="match status" value="1"/>
</dbReference>
<sequence>MFSLSQWQSDSAAYSWAQREDILLLVQASPYAAQQLLNQPEILDLFDCDWQNFDFSTVGSFWQDCGDEATLMCELRRCKHRYQSALIYALLCRGLSQSAFLRNLSALAGALVEAALLWQERQLQTRYGQPLDENGKPLRLTILGMGKLGGAELNFSSDIDLIFAYRNQGETQAAAGQKSIEHEVFFRKLAQKLIACLDQMTAEGFVYRVDMRLRPFGQTGPLALSYTALENYYQNHGRDWERYAMMKARPVAGDIEGGMALLGQLRPFMYRRYLDYAALDSIAQMKHSINQQIRAQGMKNHIKLGRGGIREAEFSVQAMQLVYGGQYPTLQSPHFLSVLEDLHCLNLWQAQECQALREAYLLLRTVENALQFAHEQQVHELPPIDDSAAWLRLSLACRFDSVEALQAALNQARETVDQRFRRIFASTENDTAAENSISANWQQINGEQLRVDLIAQDYSAEQAAAISHTLQQFSAALPWQRLSEKAGKRIETLLPLLLHIAAQEKAEAAAIGEILALIETVASRSVYIDMLSGNPQLIRHLLAIARDSRGLMEFIREHPLVIDDILSERSLIQDATQLDRDLSARLANTDDENWLHAIRDFKHAQLFKIAWAELYGNLPLMAASDHLSHLAELIIDKALQRAWQQLRQRHGIPRSSDGEAARFAIIAYGKLGGLELSYTSDIDLVYLYDDKRSQGSTDGEKSIANQVFFTRLVQRINNLLSAPSTSGVLYEIDTRLRPGGRSGMLIASIEAFADYQQKQAWTWEHQALTRARPIGGDVSLCAKFSVLRQTVLQKAPPVDLRRQVLDMREKMQNNEHLAKEGFHLKKSVGGLIDIEFIVQYLLLKHAHQEPILLRMSDNIRQLAALEATGLLSSIDANTLRDAYRRLRQAAHRRALNRQSNVADSLEWQNTINHVCRIWRKVFEIN</sequence>
<dbReference type="EC" id="2.7.7.42" evidence="7"/>
<gene>
    <name evidence="7 10" type="primary">glnE</name>
    <name evidence="10" type="ORF">NCTC10717_01885</name>
</gene>
<dbReference type="Proteomes" id="UP000254575">
    <property type="component" value="Unassembled WGS sequence"/>
</dbReference>
<dbReference type="InterPro" id="IPR023057">
    <property type="entry name" value="GlnE"/>
</dbReference>
<dbReference type="FunFam" id="3.30.460.10:FF:000009">
    <property type="entry name" value="Bifunctional glutamine synthetase adenylyltransferase/adenylyl-removing enzyme"/>
    <property type="match status" value="1"/>
</dbReference>
<evidence type="ECO:0000256" key="2">
    <source>
        <dbReference type="ARBA" id="ARBA00022695"/>
    </source>
</evidence>
<dbReference type="AlphaFoldDB" id="A0A380N0X8"/>
<dbReference type="InterPro" id="IPR005190">
    <property type="entry name" value="GlnE_rpt_dom"/>
</dbReference>
<dbReference type="HAMAP" id="MF_00802">
    <property type="entry name" value="GlnE"/>
    <property type="match status" value="1"/>
</dbReference>
<dbReference type="GO" id="GO:0005524">
    <property type="term" value="F:ATP binding"/>
    <property type="evidence" value="ECO:0007669"/>
    <property type="project" value="UniProtKB-UniRule"/>
</dbReference>
<dbReference type="GO" id="GO:0005829">
    <property type="term" value="C:cytosol"/>
    <property type="evidence" value="ECO:0007669"/>
    <property type="project" value="TreeGrafter"/>
</dbReference>
<dbReference type="GO" id="GO:0000820">
    <property type="term" value="P:regulation of glutamine family amino acid metabolic process"/>
    <property type="evidence" value="ECO:0007669"/>
    <property type="project" value="UniProtKB-UniRule"/>
</dbReference>
<comment type="catalytic activity">
    <reaction evidence="7">
        <text>[glutamine synthetase]-L-tyrosine + ATP = [glutamine synthetase]-O(4)-(5'-adenylyl)-L-tyrosine + diphosphate</text>
        <dbReference type="Rhea" id="RHEA:18589"/>
        <dbReference type="Rhea" id="RHEA-COMP:10660"/>
        <dbReference type="Rhea" id="RHEA-COMP:10661"/>
        <dbReference type="ChEBI" id="CHEBI:30616"/>
        <dbReference type="ChEBI" id="CHEBI:33019"/>
        <dbReference type="ChEBI" id="CHEBI:46858"/>
        <dbReference type="ChEBI" id="CHEBI:83624"/>
        <dbReference type="EC" id="2.7.7.42"/>
    </reaction>
</comment>
<dbReference type="PANTHER" id="PTHR30621:SF0">
    <property type="entry name" value="BIFUNCTIONAL GLUTAMINE SYNTHETASE ADENYLYLTRANSFERASE_ADENYLYL-REMOVING ENZYME"/>
    <property type="match status" value="1"/>
</dbReference>
<evidence type="ECO:0000256" key="6">
    <source>
        <dbReference type="ARBA" id="ARBA00023268"/>
    </source>
</evidence>
<accession>A0A380N0X8</accession>
<dbReference type="OrthoDB" id="9759366at2"/>
<dbReference type="NCBIfam" id="NF008292">
    <property type="entry name" value="PRK11072.1"/>
    <property type="match status" value="1"/>
</dbReference>
<dbReference type="EMBL" id="UHIA01000004">
    <property type="protein sequence ID" value="SUO98144.1"/>
    <property type="molecule type" value="Genomic_DNA"/>
</dbReference>
<feature type="domain" description="PII-uridylyltransferase/Glutamine-synthetase adenylyltransferase" evidence="9">
    <location>
        <begin position="284"/>
        <end position="424"/>
    </location>
</feature>
<comment type="similarity">
    <text evidence="7">Belongs to the GlnE family.</text>
</comment>
<protein>
    <recommendedName>
        <fullName evidence="7">Bifunctional glutamine synthetase adenylyltransferase/adenylyl-removing enzyme</fullName>
    </recommendedName>
    <alternativeName>
        <fullName evidence="7">ATP:glutamine synthetase adenylyltransferase</fullName>
    </alternativeName>
    <alternativeName>
        <fullName evidence="7">ATase</fullName>
    </alternativeName>
    <domain>
        <recommendedName>
            <fullName evidence="7">Glutamine synthetase adenylyl-L-tyrosine phosphorylase</fullName>
            <ecNumber evidence="7">2.7.7.89</ecNumber>
        </recommendedName>
        <alternativeName>
            <fullName evidence="7">Adenylyl removase</fullName>
            <shortName evidence="7">AR</shortName>
            <shortName evidence="7">AT-N</shortName>
        </alternativeName>
    </domain>
    <domain>
        <recommendedName>
            <fullName evidence="7">Glutamine synthetase adenylyl transferase</fullName>
            <ecNumber evidence="7">2.7.7.42</ecNumber>
        </recommendedName>
        <alternativeName>
            <fullName evidence="7">Adenylyl transferase</fullName>
            <shortName evidence="7">AT</shortName>
            <shortName evidence="7">AT-C</shortName>
        </alternativeName>
    </domain>
</protein>
<evidence type="ECO:0000256" key="3">
    <source>
        <dbReference type="ARBA" id="ARBA00022741"/>
    </source>
</evidence>
<keyword evidence="6 7" id="KW-0511">Multifunctional enzyme</keyword>
<keyword evidence="11" id="KW-1185">Reference proteome</keyword>
<comment type="function">
    <text evidence="7">Involved in the regulation of glutamine synthetase GlnA, a key enzyme in the process to assimilate ammonia. When cellular nitrogen levels are high, the C-terminal adenylyl transferase (AT) inactivates GlnA by covalent transfer of an adenylyl group from ATP to specific tyrosine residue of GlnA, thus reducing its activity. Conversely, when nitrogen levels are low, the N-terminal adenylyl removase (AR) activates GlnA by removing the adenylyl group by phosphorolysis, increasing its activity. The regulatory region of GlnE binds the signal transduction protein PII (GlnB) which indicates the nitrogen status of the cell.</text>
</comment>
<keyword evidence="3 7" id="KW-0547">Nucleotide-binding</keyword>
<feature type="domain" description="Glutamate-ammonia ligase adenylyltransferase repeated" evidence="8">
    <location>
        <begin position="24"/>
        <end position="259"/>
    </location>
</feature>
<comment type="catalytic activity">
    <reaction evidence="7">
        <text>[glutamine synthetase]-O(4)-(5'-adenylyl)-L-tyrosine + phosphate = [glutamine synthetase]-L-tyrosine + ADP</text>
        <dbReference type="Rhea" id="RHEA:43716"/>
        <dbReference type="Rhea" id="RHEA-COMP:10660"/>
        <dbReference type="Rhea" id="RHEA-COMP:10661"/>
        <dbReference type="ChEBI" id="CHEBI:43474"/>
        <dbReference type="ChEBI" id="CHEBI:46858"/>
        <dbReference type="ChEBI" id="CHEBI:83624"/>
        <dbReference type="ChEBI" id="CHEBI:456216"/>
        <dbReference type="EC" id="2.7.7.89"/>
    </reaction>
</comment>